<dbReference type="EMBL" id="NIVC01000186">
    <property type="protein sequence ID" value="PAA88474.1"/>
    <property type="molecule type" value="Genomic_DNA"/>
</dbReference>
<feature type="region of interest" description="Disordered" evidence="1">
    <location>
        <begin position="104"/>
        <end position="142"/>
    </location>
</feature>
<evidence type="ECO:0000256" key="1">
    <source>
        <dbReference type="SAM" id="MobiDB-lite"/>
    </source>
</evidence>
<dbReference type="Proteomes" id="UP000215902">
    <property type="component" value="Unassembled WGS sequence"/>
</dbReference>
<dbReference type="SUPFAM" id="SSF81995">
    <property type="entry name" value="beta-sandwich domain of Sec23/24"/>
    <property type="match status" value="1"/>
</dbReference>
<organism evidence="2 3">
    <name type="scientific">Macrostomum lignano</name>
    <dbReference type="NCBI Taxonomy" id="282301"/>
    <lineage>
        <taxon>Eukaryota</taxon>
        <taxon>Metazoa</taxon>
        <taxon>Spiralia</taxon>
        <taxon>Lophotrochozoa</taxon>
        <taxon>Platyhelminthes</taxon>
        <taxon>Rhabditophora</taxon>
        <taxon>Macrostomorpha</taxon>
        <taxon>Macrostomida</taxon>
        <taxon>Macrostomidae</taxon>
        <taxon>Macrostomum</taxon>
    </lineage>
</organism>
<gene>
    <name evidence="2" type="ORF">BOX15_Mlig004051g1</name>
</gene>
<name>A0A267GSR1_9PLAT</name>
<comment type="caution">
    <text evidence="2">The sequence shown here is derived from an EMBL/GenBank/DDBJ whole genome shotgun (WGS) entry which is preliminary data.</text>
</comment>
<accession>A0A267GSR1</accession>
<dbReference type="AlphaFoldDB" id="A0A267GSR1"/>
<feature type="region of interest" description="Disordered" evidence="1">
    <location>
        <begin position="1"/>
        <end position="26"/>
    </location>
</feature>
<proteinExistence type="predicted"/>
<evidence type="ECO:0000313" key="2">
    <source>
        <dbReference type="EMBL" id="PAA88474.1"/>
    </source>
</evidence>
<feature type="region of interest" description="Disordered" evidence="1">
    <location>
        <begin position="54"/>
        <end position="90"/>
    </location>
</feature>
<protein>
    <submittedName>
        <fullName evidence="2">Uncharacterized protein</fullName>
    </submittedName>
</protein>
<evidence type="ECO:0000313" key="3">
    <source>
        <dbReference type="Proteomes" id="UP000215902"/>
    </source>
</evidence>
<keyword evidence="3" id="KW-1185">Reference proteome</keyword>
<feature type="compositionally biased region" description="Low complexity" evidence="1">
    <location>
        <begin position="104"/>
        <end position="134"/>
    </location>
</feature>
<feature type="region of interest" description="Disordered" evidence="1">
    <location>
        <begin position="158"/>
        <end position="201"/>
    </location>
</feature>
<reference evidence="2 3" key="1">
    <citation type="submission" date="2017-06" db="EMBL/GenBank/DDBJ databases">
        <title>A platform for efficient transgenesis in Macrostomum lignano, a flatworm model organism for stem cell research.</title>
        <authorList>
            <person name="Berezikov E."/>
        </authorList>
    </citation>
    <scope>NUCLEOTIDE SEQUENCE [LARGE SCALE GENOMIC DNA]</scope>
    <source>
        <strain evidence="2">DV1</strain>
        <tissue evidence="2">Whole organism</tissue>
    </source>
</reference>
<sequence length="268" mass="28752">MGATGCKPAKSPNGIYNDDEQPEQVESVSIGKGVRVHQLDGNNFLGRLEDAARMSCRSQGLWRRRSSLSSAPKTCSAKGSAVTGTSSSARSSCYSELSSSVWQQQQQQQQQPQKQPQQQQQPQKQPQQQQQQQPPQSPAAANSNRRLLRQHFLSIAPTGAGTTMAPPSSRSLDCGGQVDRKSGSSSPDPESTEPEAEVDASRMDLTTLLLQGFDPTAYEQRLAERRLAKFTGRSRRQPRSILASTLTKTEATAGGTAAAATAAAEIPG</sequence>